<accession>A0A2R6A7G8</accession>
<sequence>MVDLAQRVLLFLLLLSLFTPFVHFSPPSPFVHASFKSLPHDFVPRKTSGGTLQPLPLGAPTGLASYGSKANLTTDAVKGSLTFDSLNLGVDIIPPPYSSNYTYLGTGYASLQLNAVLWIPGHGVYWTQNVIFIASNATMKPQVELINNIWNFSSLSAVMKSQYVHGNGTVASPGFYYYLDPVVYNLTFPFTINLSMTLSNTSSGAVRVDFLYSIKSGNGSVYSGVYDSVVLFPKLSAIRSYYQIGSYAPIELPSDLEYVLGGPGGGSFAVVLGISGSISLYYEKGGVFLPVRDAYTYGSDTAETVYFVTVTRDFENPEVPQGVLSLGNLNSYKLWPISPILEVTLITGISKLVVSGYLIYQSGTGSALAPLSSQTLTLKLVNAQSAPVTTLVNLSVLTSSSGSFTATLPVESALADQLVVSYAGSTAFDPTLSVAQLTVHSLSVRGVSSYTVGVNGVLVTLEAGSTNYVVTPQGSELTLTIANETQVTKGEREVASVFVNGVPFHGESLTLSATTPTNVTIADTVQYLVNIEQRTPTGVTNQSAWYNAGSSLSLTSQRYILVNSTTRYAFQGWVVNGELVNSTSVVLNVSSPLTVNSLYVEQDLITLSSPLSNVSAWAALGEEYSLSAPISYGNFLVVYHFKQWSGTFGGSANPLTFVVSKPVSEVAVYSASYTGVIALFVAVFLLGLGIGLLRRRAQALPRSNTS</sequence>
<gene>
    <name evidence="2" type="ORF">B9Q01_08360</name>
</gene>
<reference evidence="2 3" key="1">
    <citation type="submission" date="2017-04" db="EMBL/GenBank/DDBJ databases">
        <title>Novel microbial lineages endemic to geothermal iron-oxide mats fill important gaps in the evolutionary history of Archaea.</title>
        <authorList>
            <person name="Jay Z.J."/>
            <person name="Beam J.P."/>
            <person name="Dlakic M."/>
            <person name="Rusch D.B."/>
            <person name="Kozubal M.A."/>
            <person name="Inskeep W.P."/>
        </authorList>
    </citation>
    <scope>NUCLEOTIDE SEQUENCE [LARGE SCALE GENOMIC DNA]</scope>
    <source>
        <strain evidence="2">OSP_D</strain>
    </source>
</reference>
<dbReference type="AlphaFoldDB" id="A0A2R6A7G8"/>
<proteinExistence type="predicted"/>
<evidence type="ECO:0000313" key="2">
    <source>
        <dbReference type="EMBL" id="PSN82324.1"/>
    </source>
</evidence>
<name>A0A2R6A7G8_9ARCH</name>
<keyword evidence="1" id="KW-1133">Transmembrane helix</keyword>
<dbReference type="Pfam" id="PF05317">
    <property type="entry name" value="Thermopsin"/>
    <property type="match status" value="1"/>
</dbReference>
<protein>
    <recommendedName>
        <fullName evidence="4">Bacterial repeat domain-containing protein</fullName>
    </recommendedName>
</protein>
<evidence type="ECO:0000256" key="1">
    <source>
        <dbReference type="SAM" id="Phobius"/>
    </source>
</evidence>
<evidence type="ECO:0000313" key="3">
    <source>
        <dbReference type="Proteomes" id="UP000240880"/>
    </source>
</evidence>
<evidence type="ECO:0008006" key="4">
    <source>
        <dbReference type="Google" id="ProtNLM"/>
    </source>
</evidence>
<keyword evidence="1" id="KW-0812">Transmembrane</keyword>
<dbReference type="EMBL" id="NEXC01000082">
    <property type="protein sequence ID" value="PSN82324.1"/>
    <property type="molecule type" value="Genomic_DNA"/>
</dbReference>
<keyword evidence="1" id="KW-0472">Membrane</keyword>
<dbReference type="Proteomes" id="UP000240880">
    <property type="component" value="Unassembled WGS sequence"/>
</dbReference>
<feature type="transmembrane region" description="Helical" evidence="1">
    <location>
        <begin position="671"/>
        <end position="693"/>
    </location>
</feature>
<organism evidence="2 3">
    <name type="scientific">Candidatus Marsarchaeota G1 archaeon OSP_D</name>
    <dbReference type="NCBI Taxonomy" id="1978155"/>
    <lineage>
        <taxon>Archaea</taxon>
        <taxon>Candidatus Marsarchaeota</taxon>
        <taxon>Candidatus Marsarchaeota group 1</taxon>
    </lineage>
</organism>
<comment type="caution">
    <text evidence="2">The sequence shown here is derived from an EMBL/GenBank/DDBJ whole genome shotgun (WGS) entry which is preliminary data.</text>
</comment>
<dbReference type="InterPro" id="IPR007981">
    <property type="entry name" value="Peptidase_A5"/>
</dbReference>